<name>A0A371IAS0_MUCPR</name>
<dbReference type="AlphaFoldDB" id="A0A371IAS0"/>
<dbReference type="SUPFAM" id="SSF53098">
    <property type="entry name" value="Ribonuclease H-like"/>
    <property type="match status" value="1"/>
</dbReference>
<dbReference type="PANTHER" id="PTHR42648">
    <property type="entry name" value="TRANSPOSASE, PUTATIVE-RELATED"/>
    <property type="match status" value="1"/>
</dbReference>
<sequence>MRTDIYGPMSTTSLNIINDLTRMSIIIFIKFKSMTKNKEEHNNYEDRQILFKQGLPKTFGAKCVSTSVYLLNMLPTKALKGKTPFEAWYERKSSMENVKVFGCLCYALIPKVKKGKLVEHGKT</sequence>
<evidence type="ECO:0000313" key="2">
    <source>
        <dbReference type="Proteomes" id="UP000257109"/>
    </source>
</evidence>
<protein>
    <submittedName>
        <fullName evidence="1">Mitochondrial protein</fullName>
    </submittedName>
</protein>
<dbReference type="EMBL" id="QJKJ01000529">
    <property type="protein sequence ID" value="RDY12100.1"/>
    <property type="molecule type" value="Genomic_DNA"/>
</dbReference>
<gene>
    <name evidence="1" type="ORF">CR513_03161</name>
</gene>
<dbReference type="STRING" id="157652.A0A371IAS0"/>
<organism evidence="1 2">
    <name type="scientific">Mucuna pruriens</name>
    <name type="common">Velvet bean</name>
    <name type="synonym">Dolichos pruriens</name>
    <dbReference type="NCBI Taxonomy" id="157652"/>
    <lineage>
        <taxon>Eukaryota</taxon>
        <taxon>Viridiplantae</taxon>
        <taxon>Streptophyta</taxon>
        <taxon>Embryophyta</taxon>
        <taxon>Tracheophyta</taxon>
        <taxon>Spermatophyta</taxon>
        <taxon>Magnoliopsida</taxon>
        <taxon>eudicotyledons</taxon>
        <taxon>Gunneridae</taxon>
        <taxon>Pentapetalae</taxon>
        <taxon>rosids</taxon>
        <taxon>fabids</taxon>
        <taxon>Fabales</taxon>
        <taxon>Fabaceae</taxon>
        <taxon>Papilionoideae</taxon>
        <taxon>50 kb inversion clade</taxon>
        <taxon>NPAAA clade</taxon>
        <taxon>indigoferoid/millettioid clade</taxon>
        <taxon>Phaseoleae</taxon>
        <taxon>Mucuna</taxon>
    </lineage>
</organism>
<feature type="non-terminal residue" evidence="1">
    <location>
        <position position="1"/>
    </location>
</feature>
<dbReference type="Proteomes" id="UP000257109">
    <property type="component" value="Unassembled WGS sequence"/>
</dbReference>
<keyword evidence="2" id="KW-1185">Reference proteome</keyword>
<dbReference type="OrthoDB" id="8060588at2759"/>
<comment type="caution">
    <text evidence="1">The sequence shown here is derived from an EMBL/GenBank/DDBJ whole genome shotgun (WGS) entry which is preliminary data.</text>
</comment>
<dbReference type="InterPro" id="IPR012337">
    <property type="entry name" value="RNaseH-like_sf"/>
</dbReference>
<proteinExistence type="predicted"/>
<accession>A0A371IAS0</accession>
<dbReference type="PANTHER" id="PTHR42648:SF18">
    <property type="entry name" value="RETROTRANSPOSON, UNCLASSIFIED-LIKE PROTEIN"/>
    <property type="match status" value="1"/>
</dbReference>
<reference evidence="1" key="1">
    <citation type="submission" date="2018-05" db="EMBL/GenBank/DDBJ databases">
        <title>Draft genome of Mucuna pruriens seed.</title>
        <authorList>
            <person name="Nnadi N.E."/>
            <person name="Vos R."/>
            <person name="Hasami M.H."/>
            <person name="Devisetty U.K."/>
            <person name="Aguiy J.C."/>
        </authorList>
    </citation>
    <scope>NUCLEOTIDE SEQUENCE [LARGE SCALE GENOMIC DNA]</scope>
    <source>
        <strain evidence="1">JCA_2017</strain>
    </source>
</reference>
<evidence type="ECO:0000313" key="1">
    <source>
        <dbReference type="EMBL" id="RDY12100.1"/>
    </source>
</evidence>
<dbReference type="InterPro" id="IPR039537">
    <property type="entry name" value="Retrotran_Ty1/copia-like"/>
</dbReference>